<evidence type="ECO:0000313" key="4">
    <source>
        <dbReference type="WBParaSite" id="PDA_v2.g8617.t1"/>
    </source>
</evidence>
<dbReference type="Gene3D" id="2.60.40.3170">
    <property type="match status" value="1"/>
</dbReference>
<evidence type="ECO:0000313" key="3">
    <source>
        <dbReference type="Proteomes" id="UP000887578"/>
    </source>
</evidence>
<dbReference type="InterPro" id="IPR046940">
    <property type="entry name" value="TPPII_Ig-like_sf"/>
</dbReference>
<dbReference type="Gene3D" id="3.40.50.200">
    <property type="entry name" value="Peptidase S8/S53 domain"/>
    <property type="match status" value="1"/>
</dbReference>
<dbReference type="WBParaSite" id="PDA_v2.g8617.t1">
    <property type="protein sequence ID" value="PDA_v2.g8617.t1"/>
    <property type="gene ID" value="PDA_v2.g8617"/>
</dbReference>
<comment type="similarity">
    <text evidence="1">Belongs to the peptidase S8 family.</text>
</comment>
<dbReference type="GO" id="GO:0006508">
    <property type="term" value="P:proteolysis"/>
    <property type="evidence" value="ECO:0007669"/>
    <property type="project" value="InterPro"/>
</dbReference>
<dbReference type="GO" id="GO:0004252">
    <property type="term" value="F:serine-type endopeptidase activity"/>
    <property type="evidence" value="ECO:0007669"/>
    <property type="project" value="InterPro"/>
</dbReference>
<dbReference type="SUPFAM" id="SSF52743">
    <property type="entry name" value="Subtilisin-like"/>
    <property type="match status" value="1"/>
</dbReference>
<proteinExistence type="inferred from homology"/>
<keyword evidence="3" id="KW-1185">Reference proteome</keyword>
<dbReference type="Proteomes" id="UP000887578">
    <property type="component" value="Unplaced"/>
</dbReference>
<dbReference type="AlphaFoldDB" id="A0A914R273"/>
<evidence type="ECO:0000256" key="1">
    <source>
        <dbReference type="PROSITE-ProRule" id="PRU01240"/>
    </source>
</evidence>
<organism evidence="3 4">
    <name type="scientific">Panagrolaimus davidi</name>
    <dbReference type="NCBI Taxonomy" id="227884"/>
    <lineage>
        <taxon>Eukaryota</taxon>
        <taxon>Metazoa</taxon>
        <taxon>Ecdysozoa</taxon>
        <taxon>Nematoda</taxon>
        <taxon>Chromadorea</taxon>
        <taxon>Rhabditida</taxon>
        <taxon>Tylenchina</taxon>
        <taxon>Panagrolaimomorpha</taxon>
        <taxon>Panagrolaimoidea</taxon>
        <taxon>Panagrolaimidae</taxon>
        <taxon>Panagrolaimus</taxon>
    </lineage>
</organism>
<name>A0A914R273_9BILA</name>
<accession>A0A914R273</accession>
<evidence type="ECO:0000259" key="2">
    <source>
        <dbReference type="Pfam" id="PF00082"/>
    </source>
</evidence>
<reference evidence="4" key="1">
    <citation type="submission" date="2022-11" db="UniProtKB">
        <authorList>
            <consortium name="WormBaseParasite"/>
        </authorList>
    </citation>
    <scope>IDENTIFICATION</scope>
</reference>
<dbReference type="Pfam" id="PF00082">
    <property type="entry name" value="Peptidase_S8"/>
    <property type="match status" value="1"/>
</dbReference>
<dbReference type="PROSITE" id="PS51892">
    <property type="entry name" value="SUBTILASE"/>
    <property type="match status" value="1"/>
</dbReference>
<dbReference type="InterPro" id="IPR036852">
    <property type="entry name" value="Peptidase_S8/S53_dom_sf"/>
</dbReference>
<sequence length="324" mass="36672">MGSLGLDFVAPGIVITDAPRFSYEKLGAYSGTSCAASNAAGAVACLLSGLKIEYSTKMIKFVLAKTAYLPKNRNKFEFGHGLIQIYDAFKYCQNHSKIDFNNKIPYPLPSAGGIHFMQNDDEKNTVTEREINLSQFIENDEPSKDVIENCTLEISPKTTENFIEFDGNNKFKIKIDTKNLEAGSLNFAEILIMDSEIGSIYNIPINVIYVLKVTKTHNYSFEKEITLNYENPYYLILYPYFESSTECKITITTLENSILDLCIKYMVRSESEETVKILDFIPNVSTQTHTISIEIKAFHEFCIFQKIGALPFVVLNLEFNFISD</sequence>
<feature type="domain" description="Peptidase S8/S53" evidence="2">
    <location>
        <begin position="4"/>
        <end position="81"/>
    </location>
</feature>
<comment type="caution">
    <text evidence="1">Lacks conserved residue(s) required for the propagation of feature annotation.</text>
</comment>
<dbReference type="InterPro" id="IPR000209">
    <property type="entry name" value="Peptidase_S8/S53_dom"/>
</dbReference>
<protein>
    <submittedName>
        <fullName evidence="4">Peptidase S8/S53 domain-containing protein</fullName>
    </submittedName>
</protein>